<dbReference type="RefSeq" id="XP_024876909.1">
    <property type="nucleotide sequence ID" value="XM_025021141.1"/>
</dbReference>
<sequence>MKQLEVLNEYYTDLDYNIDKDEALEKISDLSKTVRFHNSINISDRLEVLANIIQDNISFFKSVCAHVDMIDTIVGYLNHYAAYIKYIKDDSIEIIQVTIFPLIHTLFHICDEFEIKAFLLLPIL</sequence>
<evidence type="ECO:0000313" key="1">
    <source>
        <dbReference type="Proteomes" id="UP000504618"/>
    </source>
</evidence>
<gene>
    <name evidence="2" type="primary">LOC112457845</name>
</gene>
<proteinExistence type="predicted"/>
<organism evidence="1 2">
    <name type="scientific">Temnothorax curvispinosus</name>
    <dbReference type="NCBI Taxonomy" id="300111"/>
    <lineage>
        <taxon>Eukaryota</taxon>
        <taxon>Metazoa</taxon>
        <taxon>Ecdysozoa</taxon>
        <taxon>Arthropoda</taxon>
        <taxon>Hexapoda</taxon>
        <taxon>Insecta</taxon>
        <taxon>Pterygota</taxon>
        <taxon>Neoptera</taxon>
        <taxon>Endopterygota</taxon>
        <taxon>Hymenoptera</taxon>
        <taxon>Apocrita</taxon>
        <taxon>Aculeata</taxon>
        <taxon>Formicoidea</taxon>
        <taxon>Formicidae</taxon>
        <taxon>Myrmicinae</taxon>
        <taxon>Temnothorax</taxon>
    </lineage>
</organism>
<protein>
    <submittedName>
        <fullName evidence="2">Uncharacterized protein LOC112457845</fullName>
    </submittedName>
</protein>
<dbReference type="Proteomes" id="UP000504618">
    <property type="component" value="Unplaced"/>
</dbReference>
<name>A0A6J1Q408_9HYME</name>
<dbReference type="GeneID" id="112457845"/>
<evidence type="ECO:0000313" key="2">
    <source>
        <dbReference type="RefSeq" id="XP_024876909.1"/>
    </source>
</evidence>
<keyword evidence="1" id="KW-1185">Reference proteome</keyword>
<reference evidence="2" key="1">
    <citation type="submission" date="2025-08" db="UniProtKB">
        <authorList>
            <consortium name="RefSeq"/>
        </authorList>
    </citation>
    <scope>IDENTIFICATION</scope>
    <source>
        <tissue evidence="2">Whole body</tissue>
    </source>
</reference>
<accession>A0A6J1Q408</accession>
<dbReference type="AlphaFoldDB" id="A0A6J1Q408"/>